<dbReference type="RefSeq" id="WP_112925896.1">
    <property type="nucleotide sequence ID" value="NZ_CP029556.1"/>
</dbReference>
<dbReference type="EMBL" id="CP029556">
    <property type="protein sequence ID" value="AXA83680.1"/>
    <property type="molecule type" value="Genomic_DNA"/>
</dbReference>
<protein>
    <recommendedName>
        <fullName evidence="4">MarR family transcriptional regulator</fullName>
    </recommendedName>
</protein>
<organism evidence="2 3">
    <name type="scientific">Solilutibacter oculi</name>
    <dbReference type="NCBI Taxonomy" id="2698682"/>
    <lineage>
        <taxon>Bacteria</taxon>
        <taxon>Pseudomonadati</taxon>
        <taxon>Pseudomonadota</taxon>
        <taxon>Gammaproteobacteria</taxon>
        <taxon>Lysobacterales</taxon>
        <taxon>Lysobacteraceae</taxon>
        <taxon>Solilutibacter</taxon>
    </lineage>
</organism>
<dbReference type="OrthoDB" id="5600716at2"/>
<evidence type="ECO:0008006" key="4">
    <source>
        <dbReference type="Google" id="ProtNLM"/>
    </source>
</evidence>
<proteinExistence type="predicted"/>
<feature type="region of interest" description="Disordered" evidence="1">
    <location>
        <begin position="1"/>
        <end position="20"/>
    </location>
</feature>
<evidence type="ECO:0000313" key="3">
    <source>
        <dbReference type="Proteomes" id="UP000251842"/>
    </source>
</evidence>
<gene>
    <name evidence="2" type="ORF">DCD74_02330</name>
</gene>
<sequence length="116" mass="13356">MAPPTTRGNAWRRATNKARRNDHRCGKLWYAARVLRRFTASDLVAVADYPNRKSAQAWLNKLRHAGYFRTSRNGNDEAIWTLIRDSGPVCPAIVRARTSVWDFNTEKEYAIHAQRA</sequence>
<keyword evidence="3" id="KW-1185">Reference proteome</keyword>
<dbReference type="KEGG" id="lue:DCD74_02330"/>
<name>A0A344J3S0_9GAMM</name>
<reference evidence="3" key="1">
    <citation type="submission" date="2018-05" db="EMBL/GenBank/DDBJ databases">
        <title>Luteimonas pekinense sp. nov., isolated from human Meibomian gland secretions, Beijing, China.</title>
        <authorList>
            <person name="Wen T."/>
            <person name="Bai H."/>
            <person name="Lv H."/>
        </authorList>
    </citation>
    <scope>NUCLEOTIDE SEQUENCE [LARGE SCALE GENOMIC DNA]</scope>
    <source>
        <strain evidence="3">83-4</strain>
    </source>
</reference>
<dbReference type="AlphaFoldDB" id="A0A344J3S0"/>
<evidence type="ECO:0000313" key="2">
    <source>
        <dbReference type="EMBL" id="AXA83680.1"/>
    </source>
</evidence>
<evidence type="ECO:0000256" key="1">
    <source>
        <dbReference type="SAM" id="MobiDB-lite"/>
    </source>
</evidence>
<dbReference type="Proteomes" id="UP000251842">
    <property type="component" value="Chromosome"/>
</dbReference>
<accession>A0A344J3S0</accession>